<dbReference type="CDD" id="cd21175">
    <property type="entry name" value="LPMO_AA9"/>
    <property type="match status" value="1"/>
</dbReference>
<comment type="cofactor">
    <cofactor evidence="1">
        <name>Cu(2+)</name>
        <dbReference type="ChEBI" id="CHEBI:29036"/>
    </cofactor>
</comment>
<keyword evidence="5 16" id="KW-0732">Signal</keyword>
<dbReference type="OrthoDB" id="4849160at2759"/>
<evidence type="ECO:0000256" key="5">
    <source>
        <dbReference type="ARBA" id="ARBA00022729"/>
    </source>
</evidence>
<feature type="signal peptide" evidence="16">
    <location>
        <begin position="1"/>
        <end position="18"/>
    </location>
</feature>
<comment type="subcellular location">
    <subcellularLocation>
        <location evidence="2">Secreted</location>
    </subcellularLocation>
</comment>
<keyword evidence="6" id="KW-0136">Cellulose degradation</keyword>
<evidence type="ECO:0000256" key="9">
    <source>
        <dbReference type="ARBA" id="ARBA00023033"/>
    </source>
</evidence>
<dbReference type="EC" id="1.14.99.56" evidence="15"/>
<dbReference type="GO" id="GO:0004497">
    <property type="term" value="F:monooxygenase activity"/>
    <property type="evidence" value="ECO:0007669"/>
    <property type="project" value="UniProtKB-KW"/>
</dbReference>
<dbReference type="GO" id="GO:0016787">
    <property type="term" value="F:hydrolase activity"/>
    <property type="evidence" value="ECO:0007669"/>
    <property type="project" value="UniProtKB-KW"/>
</dbReference>
<feature type="domain" description="Auxiliary Activity family 9 catalytic" evidence="17">
    <location>
        <begin position="19"/>
        <end position="229"/>
    </location>
</feature>
<evidence type="ECO:0000256" key="10">
    <source>
        <dbReference type="ARBA" id="ARBA00023157"/>
    </source>
</evidence>
<name>A0A8K0WNW7_9HYPO</name>
<organism evidence="18 19">
    <name type="scientific">Stachybotrys elegans</name>
    <dbReference type="NCBI Taxonomy" id="80388"/>
    <lineage>
        <taxon>Eukaryota</taxon>
        <taxon>Fungi</taxon>
        <taxon>Dikarya</taxon>
        <taxon>Ascomycota</taxon>
        <taxon>Pezizomycotina</taxon>
        <taxon>Sordariomycetes</taxon>
        <taxon>Hypocreomycetidae</taxon>
        <taxon>Hypocreales</taxon>
        <taxon>Stachybotryaceae</taxon>
        <taxon>Stachybotrys</taxon>
    </lineage>
</organism>
<sequence length="244" mass="25029">QTSLLLAALAAAPALVAAHGHVTSITINGETFPGFEPGNPSPNSVGWATTVQDNGFVLADSLTSPDIACHRGATNAANSATVAAGDSISITWDTWPQSHVGPIIDYMASCNGDCSTVDKTSLEFFKINEGGLLDGSSAPGRWVTDELIENGLTWTTTIPASLAPGSYVLRHEIVALHEGNRENGAQLYPQCINLEVTGSGSDVPAGVVATSLYTASDAGILFNVYQANSDYPIPGPALASGGGS</sequence>
<evidence type="ECO:0000256" key="2">
    <source>
        <dbReference type="ARBA" id="ARBA00004613"/>
    </source>
</evidence>
<dbReference type="AlphaFoldDB" id="A0A8K0WNW7"/>
<feature type="chain" id="PRO_5035419024" description="lytic cellulose monooxygenase (C4-dehydrogenating)" evidence="16">
    <location>
        <begin position="19"/>
        <end position="244"/>
    </location>
</feature>
<keyword evidence="12" id="KW-0624">Polysaccharide degradation</keyword>
<reference evidence="18" key="1">
    <citation type="journal article" date="2021" name="Nat. Commun.">
        <title>Genetic determinants of endophytism in the Arabidopsis root mycobiome.</title>
        <authorList>
            <person name="Mesny F."/>
            <person name="Miyauchi S."/>
            <person name="Thiergart T."/>
            <person name="Pickel B."/>
            <person name="Atanasova L."/>
            <person name="Karlsson M."/>
            <person name="Huettel B."/>
            <person name="Barry K.W."/>
            <person name="Haridas S."/>
            <person name="Chen C."/>
            <person name="Bauer D."/>
            <person name="Andreopoulos W."/>
            <person name="Pangilinan J."/>
            <person name="LaButti K."/>
            <person name="Riley R."/>
            <person name="Lipzen A."/>
            <person name="Clum A."/>
            <person name="Drula E."/>
            <person name="Henrissat B."/>
            <person name="Kohler A."/>
            <person name="Grigoriev I.V."/>
            <person name="Martin F.M."/>
            <person name="Hacquard S."/>
        </authorList>
    </citation>
    <scope>NUCLEOTIDE SEQUENCE</scope>
    <source>
        <strain evidence="18">MPI-CAGE-CH-0235</strain>
    </source>
</reference>
<feature type="non-terminal residue" evidence="18">
    <location>
        <position position="1"/>
    </location>
</feature>
<keyword evidence="10" id="KW-1015">Disulfide bond</keyword>
<dbReference type="Proteomes" id="UP000813444">
    <property type="component" value="Unassembled WGS sequence"/>
</dbReference>
<evidence type="ECO:0000256" key="15">
    <source>
        <dbReference type="ARBA" id="ARBA00047174"/>
    </source>
</evidence>
<evidence type="ECO:0000256" key="3">
    <source>
        <dbReference type="ARBA" id="ARBA00022525"/>
    </source>
</evidence>
<dbReference type="Pfam" id="PF03443">
    <property type="entry name" value="AA9"/>
    <property type="match status" value="1"/>
</dbReference>
<evidence type="ECO:0000256" key="6">
    <source>
        <dbReference type="ARBA" id="ARBA00023001"/>
    </source>
</evidence>
<keyword evidence="11" id="KW-0119">Carbohydrate metabolism</keyword>
<accession>A0A8K0WNW7</accession>
<keyword evidence="9" id="KW-0503">Monooxygenase</keyword>
<dbReference type="GO" id="GO:0005576">
    <property type="term" value="C:extracellular region"/>
    <property type="evidence" value="ECO:0007669"/>
    <property type="project" value="UniProtKB-SubCell"/>
</dbReference>
<comment type="similarity">
    <text evidence="13">Belongs to the polysaccharide monooxygenase AA9 family.</text>
</comment>
<evidence type="ECO:0000256" key="12">
    <source>
        <dbReference type="ARBA" id="ARBA00023326"/>
    </source>
</evidence>
<proteinExistence type="inferred from homology"/>
<evidence type="ECO:0000256" key="11">
    <source>
        <dbReference type="ARBA" id="ARBA00023277"/>
    </source>
</evidence>
<evidence type="ECO:0000313" key="19">
    <source>
        <dbReference type="Proteomes" id="UP000813444"/>
    </source>
</evidence>
<dbReference type="InterPro" id="IPR005103">
    <property type="entry name" value="AA9_LPMO"/>
</dbReference>
<comment type="catalytic activity">
    <reaction evidence="14">
        <text>[(1-&gt;4)-beta-D-glucosyl]n+m + reduced acceptor + O2 = 4-dehydro-beta-D-glucosyl-[(1-&gt;4)-beta-D-glucosyl]n-1 + [(1-&gt;4)-beta-D-glucosyl]m + acceptor + H2O.</text>
        <dbReference type="EC" id="1.14.99.56"/>
    </reaction>
</comment>
<keyword evidence="18" id="KW-0378">Hydrolase</keyword>
<keyword evidence="7" id="KW-0560">Oxidoreductase</keyword>
<evidence type="ECO:0000259" key="17">
    <source>
        <dbReference type="Pfam" id="PF03443"/>
    </source>
</evidence>
<feature type="non-terminal residue" evidence="18">
    <location>
        <position position="244"/>
    </location>
</feature>
<evidence type="ECO:0000256" key="1">
    <source>
        <dbReference type="ARBA" id="ARBA00001973"/>
    </source>
</evidence>
<evidence type="ECO:0000256" key="16">
    <source>
        <dbReference type="SAM" id="SignalP"/>
    </source>
</evidence>
<dbReference type="InterPro" id="IPR049892">
    <property type="entry name" value="AA9"/>
</dbReference>
<dbReference type="GO" id="GO:0030245">
    <property type="term" value="P:cellulose catabolic process"/>
    <property type="evidence" value="ECO:0007669"/>
    <property type="project" value="UniProtKB-KW"/>
</dbReference>
<gene>
    <name evidence="18" type="ORF">B0I35DRAFT_331592</name>
</gene>
<evidence type="ECO:0000256" key="7">
    <source>
        <dbReference type="ARBA" id="ARBA00023002"/>
    </source>
</evidence>
<evidence type="ECO:0000256" key="13">
    <source>
        <dbReference type="ARBA" id="ARBA00044502"/>
    </source>
</evidence>
<keyword evidence="8" id="KW-0186">Copper</keyword>
<dbReference type="PANTHER" id="PTHR33353:SF10">
    <property type="entry name" value="ENDO-BETA-1,4-GLUCANASE D"/>
    <property type="match status" value="1"/>
</dbReference>
<evidence type="ECO:0000313" key="18">
    <source>
        <dbReference type="EMBL" id="KAH7309872.1"/>
    </source>
</evidence>
<dbReference type="Gene3D" id="2.70.50.70">
    <property type="match status" value="1"/>
</dbReference>
<keyword evidence="3" id="KW-0964">Secreted</keyword>
<evidence type="ECO:0000256" key="8">
    <source>
        <dbReference type="ARBA" id="ARBA00023008"/>
    </source>
</evidence>
<dbReference type="EMBL" id="JAGPNK010000013">
    <property type="protein sequence ID" value="KAH7309872.1"/>
    <property type="molecule type" value="Genomic_DNA"/>
</dbReference>
<evidence type="ECO:0000256" key="14">
    <source>
        <dbReference type="ARBA" id="ARBA00045077"/>
    </source>
</evidence>
<dbReference type="GO" id="GO:0046872">
    <property type="term" value="F:metal ion binding"/>
    <property type="evidence" value="ECO:0007669"/>
    <property type="project" value="UniProtKB-KW"/>
</dbReference>
<protein>
    <recommendedName>
        <fullName evidence="15">lytic cellulose monooxygenase (C4-dehydrogenating)</fullName>
        <ecNumber evidence="15">1.14.99.56</ecNumber>
    </recommendedName>
</protein>
<comment type="caution">
    <text evidence="18">The sequence shown here is derived from an EMBL/GenBank/DDBJ whole genome shotgun (WGS) entry which is preliminary data.</text>
</comment>
<keyword evidence="4" id="KW-0479">Metal-binding</keyword>
<dbReference type="PANTHER" id="PTHR33353">
    <property type="entry name" value="PUTATIVE (AFU_ORTHOLOGUE AFUA_1G12560)-RELATED"/>
    <property type="match status" value="1"/>
</dbReference>
<evidence type="ECO:0000256" key="4">
    <source>
        <dbReference type="ARBA" id="ARBA00022723"/>
    </source>
</evidence>
<keyword evidence="19" id="KW-1185">Reference proteome</keyword>